<organism evidence="4">
    <name type="scientific">Darwinula stevensoni</name>
    <dbReference type="NCBI Taxonomy" id="69355"/>
    <lineage>
        <taxon>Eukaryota</taxon>
        <taxon>Metazoa</taxon>
        <taxon>Ecdysozoa</taxon>
        <taxon>Arthropoda</taxon>
        <taxon>Crustacea</taxon>
        <taxon>Oligostraca</taxon>
        <taxon>Ostracoda</taxon>
        <taxon>Podocopa</taxon>
        <taxon>Podocopida</taxon>
        <taxon>Darwinulocopina</taxon>
        <taxon>Darwinuloidea</taxon>
        <taxon>Darwinulidae</taxon>
        <taxon>Darwinula</taxon>
    </lineage>
</organism>
<evidence type="ECO:0000313" key="4">
    <source>
        <dbReference type="EMBL" id="CAD7250975.1"/>
    </source>
</evidence>
<gene>
    <name evidence="4" type="ORF">DSTB1V02_LOCUS10744</name>
</gene>
<keyword evidence="2" id="KW-0812">Transmembrane</keyword>
<feature type="transmembrane region" description="Helical" evidence="2">
    <location>
        <begin position="384"/>
        <end position="404"/>
    </location>
</feature>
<keyword evidence="2" id="KW-0472">Membrane</keyword>
<feature type="region of interest" description="Disordered" evidence="1">
    <location>
        <begin position="1"/>
        <end position="48"/>
    </location>
</feature>
<feature type="domain" description="DUF7789" evidence="3">
    <location>
        <begin position="317"/>
        <end position="439"/>
    </location>
</feature>
<evidence type="ECO:0000256" key="2">
    <source>
        <dbReference type="SAM" id="Phobius"/>
    </source>
</evidence>
<feature type="transmembrane region" description="Helical" evidence="2">
    <location>
        <begin position="317"/>
        <end position="337"/>
    </location>
</feature>
<feature type="transmembrane region" description="Helical" evidence="2">
    <location>
        <begin position="170"/>
        <end position="198"/>
    </location>
</feature>
<protein>
    <recommendedName>
        <fullName evidence="3">DUF7789 domain-containing protein</fullName>
    </recommendedName>
</protein>
<dbReference type="PANTHER" id="PTHR39299:SF1">
    <property type="entry name" value="TRANSMEMBRANE PROTEIN"/>
    <property type="match status" value="1"/>
</dbReference>
<keyword evidence="2" id="KW-1133">Transmembrane helix</keyword>
<dbReference type="PANTHER" id="PTHR39299">
    <property type="entry name" value="TRANSMEMBRANE PROTEIN"/>
    <property type="match status" value="1"/>
</dbReference>
<name>A0A7R9ABD5_9CRUS</name>
<proteinExistence type="predicted"/>
<dbReference type="OrthoDB" id="2448307at2759"/>
<keyword evidence="5" id="KW-1185">Reference proteome</keyword>
<evidence type="ECO:0000256" key="1">
    <source>
        <dbReference type="SAM" id="MobiDB-lite"/>
    </source>
</evidence>
<accession>A0A7R9ABD5</accession>
<feature type="transmembrane region" description="Helical" evidence="2">
    <location>
        <begin position="210"/>
        <end position="232"/>
    </location>
</feature>
<dbReference type="EMBL" id="CAJPEV010003189">
    <property type="protein sequence ID" value="CAG0899162.1"/>
    <property type="molecule type" value="Genomic_DNA"/>
</dbReference>
<dbReference type="AlphaFoldDB" id="A0A7R9ABD5"/>
<dbReference type="Proteomes" id="UP000677054">
    <property type="component" value="Unassembled WGS sequence"/>
</dbReference>
<reference evidence="4" key="1">
    <citation type="submission" date="2020-11" db="EMBL/GenBank/DDBJ databases">
        <authorList>
            <person name="Tran Van P."/>
        </authorList>
    </citation>
    <scope>NUCLEOTIDE SEQUENCE</scope>
</reference>
<dbReference type="Pfam" id="PF25044">
    <property type="entry name" value="DUF7789"/>
    <property type="match status" value="2"/>
</dbReference>
<feature type="transmembrane region" description="Helical" evidence="2">
    <location>
        <begin position="357"/>
        <end position="377"/>
    </location>
</feature>
<dbReference type="EMBL" id="LR902706">
    <property type="protein sequence ID" value="CAD7250975.1"/>
    <property type="molecule type" value="Genomic_DNA"/>
</dbReference>
<feature type="domain" description="DUF7789" evidence="3">
    <location>
        <begin position="185"/>
        <end position="286"/>
    </location>
</feature>
<feature type="transmembrane region" description="Helical" evidence="2">
    <location>
        <begin position="416"/>
        <end position="440"/>
    </location>
</feature>
<sequence length="474" mass="53254">MHAFQLRRVEKRMDPHPKGDPEASSFSEALRARAGGTARPGGPASTSIQSLQLMHPGGTKAVRGRSVDALAPVESAILVALDSARRDDARCRAEMDPTGKFSAFHFTKTQEAKARMEAIAEESDTGQGEGQEKRLSEQRAKFGLPSPSKIQRSPLLGVIRSYNQVAKGEWVYLVVAHAVLCLFRRVGGTIFSLVLTIMRFVTLEKSSDDYPFAIIMFISTLFCAFFVVYGVWREQPFSLLVYIVATIVVLVYVIMNFVSSNQREVQTIEGTPKLLRLVVTSCLSAYLIPVGFYYAYRYWDSQKFIYDLVGPEPRRMRALNVFFAFQSLLWFDLLVELSLEVMIMRHGILGLDHKEVLVLAVGCVLSIGMRLLGYLAVRYENPKLCLVYAVLGLLPLGYVISLFYDAYETLDPSSTIYKTILFTGSVMLVMKVILLWMVFLSYRNFGMGILQWVYGDPVVRQTNVKGVVEFKDGE</sequence>
<feature type="transmembrane region" description="Helical" evidence="2">
    <location>
        <begin position="239"/>
        <end position="258"/>
    </location>
</feature>
<feature type="compositionally biased region" description="Basic and acidic residues" evidence="1">
    <location>
        <begin position="7"/>
        <end position="21"/>
    </location>
</feature>
<evidence type="ECO:0000313" key="5">
    <source>
        <dbReference type="Proteomes" id="UP000677054"/>
    </source>
</evidence>
<evidence type="ECO:0000259" key="3">
    <source>
        <dbReference type="Pfam" id="PF25044"/>
    </source>
</evidence>
<dbReference type="InterPro" id="IPR056691">
    <property type="entry name" value="DUF7789"/>
</dbReference>
<feature type="compositionally biased region" description="Low complexity" evidence="1">
    <location>
        <begin position="32"/>
        <end position="44"/>
    </location>
</feature>
<feature type="transmembrane region" description="Helical" evidence="2">
    <location>
        <begin position="278"/>
        <end position="296"/>
    </location>
</feature>